<keyword evidence="5" id="KW-0346">Stress response</keyword>
<evidence type="ECO:0000259" key="4">
    <source>
        <dbReference type="PROSITE" id="PS01031"/>
    </source>
</evidence>
<dbReference type="Proteomes" id="UP000516437">
    <property type="component" value="Chromosome 7"/>
</dbReference>
<proteinExistence type="inferred from homology"/>
<feature type="compositionally biased region" description="Basic residues" evidence="3">
    <location>
        <begin position="146"/>
        <end position="163"/>
    </location>
</feature>
<evidence type="ECO:0000256" key="2">
    <source>
        <dbReference type="RuleBase" id="RU003616"/>
    </source>
</evidence>
<dbReference type="InterPro" id="IPR008978">
    <property type="entry name" value="HSP20-like_chaperone"/>
</dbReference>
<dbReference type="Pfam" id="PF00011">
    <property type="entry name" value="HSP20"/>
    <property type="match status" value="1"/>
</dbReference>
<evidence type="ECO:0000313" key="5">
    <source>
        <dbReference type="EMBL" id="KAB1206651.1"/>
    </source>
</evidence>
<evidence type="ECO:0000313" key="6">
    <source>
        <dbReference type="Proteomes" id="UP000516437"/>
    </source>
</evidence>
<dbReference type="OrthoDB" id="1431247at2759"/>
<name>A0A6A1V228_9ROSI</name>
<sequence>METQVARRRINTIAAHFALTDDISITNVLPMVYFRSLFKTSPVSFPETNCNGSLNTVVRRCDNGVLFARQGSASQAYFMRQAPLQEVSPAQSAVPHKSSGFESSYNAFEAPLFSRPVSKEPNLLNIGQPIKQGSILTMPEPPKFAKPSRKASGRSQLHSKKKVHYSESDGLEWSPRMDVAESGRNYVMTVELPGVNTNDIRVEVDNQKLTVRGRRSTQYWKMAGISNGSISAYHKREISQGPYQVVWPLSTDVNKDSVSAEFS</sequence>
<comment type="caution">
    <text evidence="5">The sequence shown here is derived from an EMBL/GenBank/DDBJ whole genome shotgun (WGS) entry which is preliminary data.</text>
</comment>
<dbReference type="InterPro" id="IPR002068">
    <property type="entry name" value="A-crystallin/Hsp20_dom"/>
</dbReference>
<protein>
    <submittedName>
        <fullName evidence="5">Small heat shock protein C2</fullName>
    </submittedName>
</protein>
<keyword evidence="6" id="KW-1185">Reference proteome</keyword>
<comment type="similarity">
    <text evidence="1 2">Belongs to the small heat shock protein (HSP20) family.</text>
</comment>
<dbReference type="CDD" id="cd06464">
    <property type="entry name" value="ACD_sHsps-like"/>
    <property type="match status" value="1"/>
</dbReference>
<dbReference type="Gene3D" id="2.60.40.790">
    <property type="match status" value="1"/>
</dbReference>
<dbReference type="EMBL" id="RXIC02000025">
    <property type="protein sequence ID" value="KAB1206651.1"/>
    <property type="molecule type" value="Genomic_DNA"/>
</dbReference>
<accession>A0A6A1V228</accession>
<dbReference type="AlphaFoldDB" id="A0A6A1V228"/>
<evidence type="ECO:0000256" key="3">
    <source>
        <dbReference type="SAM" id="MobiDB-lite"/>
    </source>
</evidence>
<evidence type="ECO:0000256" key="1">
    <source>
        <dbReference type="PROSITE-ProRule" id="PRU00285"/>
    </source>
</evidence>
<reference evidence="5 6" key="1">
    <citation type="journal article" date="2019" name="Plant Biotechnol. J.">
        <title>The red bayberry genome and genetic basis of sex determination.</title>
        <authorList>
            <person name="Jia H.M."/>
            <person name="Jia H.J."/>
            <person name="Cai Q.L."/>
            <person name="Wang Y."/>
            <person name="Zhao H.B."/>
            <person name="Yang W.F."/>
            <person name="Wang G.Y."/>
            <person name="Li Y.H."/>
            <person name="Zhan D.L."/>
            <person name="Shen Y.T."/>
            <person name="Niu Q.F."/>
            <person name="Chang L."/>
            <person name="Qiu J."/>
            <person name="Zhao L."/>
            <person name="Xie H.B."/>
            <person name="Fu W.Y."/>
            <person name="Jin J."/>
            <person name="Li X.W."/>
            <person name="Jiao Y."/>
            <person name="Zhou C.C."/>
            <person name="Tu T."/>
            <person name="Chai C.Y."/>
            <person name="Gao J.L."/>
            <person name="Fan L.J."/>
            <person name="van de Weg E."/>
            <person name="Wang J.Y."/>
            <person name="Gao Z.S."/>
        </authorList>
    </citation>
    <scope>NUCLEOTIDE SEQUENCE [LARGE SCALE GENOMIC DNA]</scope>
    <source>
        <tissue evidence="5">Leaves</tissue>
    </source>
</reference>
<feature type="region of interest" description="Disordered" evidence="3">
    <location>
        <begin position="142"/>
        <end position="163"/>
    </location>
</feature>
<gene>
    <name evidence="5" type="ORF">CJ030_MR7G001535</name>
</gene>
<dbReference type="PROSITE" id="PS01031">
    <property type="entry name" value="SHSP"/>
    <property type="match status" value="1"/>
</dbReference>
<feature type="domain" description="SHSP" evidence="4">
    <location>
        <begin position="168"/>
        <end position="263"/>
    </location>
</feature>
<organism evidence="5 6">
    <name type="scientific">Morella rubra</name>
    <name type="common">Chinese bayberry</name>
    <dbReference type="NCBI Taxonomy" id="262757"/>
    <lineage>
        <taxon>Eukaryota</taxon>
        <taxon>Viridiplantae</taxon>
        <taxon>Streptophyta</taxon>
        <taxon>Embryophyta</taxon>
        <taxon>Tracheophyta</taxon>
        <taxon>Spermatophyta</taxon>
        <taxon>Magnoliopsida</taxon>
        <taxon>eudicotyledons</taxon>
        <taxon>Gunneridae</taxon>
        <taxon>Pentapetalae</taxon>
        <taxon>rosids</taxon>
        <taxon>fabids</taxon>
        <taxon>Fagales</taxon>
        <taxon>Myricaceae</taxon>
        <taxon>Morella</taxon>
    </lineage>
</organism>
<dbReference type="SUPFAM" id="SSF49764">
    <property type="entry name" value="HSP20-like chaperones"/>
    <property type="match status" value="1"/>
</dbReference>